<dbReference type="Gene3D" id="3.20.20.300">
    <property type="entry name" value="Glycoside hydrolase, family 3, N-terminal domain"/>
    <property type="match status" value="1"/>
</dbReference>
<dbReference type="HOGENOM" id="CLU_004542_5_1_9"/>
<dbReference type="PATRIC" id="fig|1158607.3.peg.3634"/>
<dbReference type="Pfam" id="PF14310">
    <property type="entry name" value="Fn3-like"/>
    <property type="match status" value="1"/>
</dbReference>
<dbReference type="Gene3D" id="3.40.50.1700">
    <property type="entry name" value="Glycoside hydrolase family 3 C-terminal domain"/>
    <property type="match status" value="1"/>
</dbReference>
<comment type="similarity">
    <text evidence="1">Belongs to the glycosyl hydrolase 3 family.</text>
</comment>
<dbReference type="Pfam" id="PF00933">
    <property type="entry name" value="Glyco_hydro_3"/>
    <property type="match status" value="1"/>
</dbReference>
<dbReference type="SUPFAM" id="SSF51445">
    <property type="entry name" value="(Trans)glycosidases"/>
    <property type="match status" value="1"/>
</dbReference>
<feature type="domain" description="Fibronectin type III-like" evidence="3">
    <location>
        <begin position="662"/>
        <end position="731"/>
    </location>
</feature>
<organism evidence="4 5">
    <name type="scientific">Enterococcus pallens ATCC BAA-351</name>
    <dbReference type="NCBI Taxonomy" id="1158607"/>
    <lineage>
        <taxon>Bacteria</taxon>
        <taxon>Bacillati</taxon>
        <taxon>Bacillota</taxon>
        <taxon>Bacilli</taxon>
        <taxon>Lactobacillales</taxon>
        <taxon>Enterococcaceae</taxon>
        <taxon>Enterococcus</taxon>
    </lineage>
</organism>
<dbReference type="OrthoDB" id="9805821at2"/>
<dbReference type="InterPro" id="IPR002772">
    <property type="entry name" value="Glyco_hydro_3_C"/>
</dbReference>
<dbReference type="GO" id="GO:0008422">
    <property type="term" value="F:beta-glucosidase activity"/>
    <property type="evidence" value="ECO:0007669"/>
    <property type="project" value="UniProtKB-ARBA"/>
</dbReference>
<comment type="caution">
    <text evidence="4">The sequence shown here is derived from an EMBL/GenBank/DDBJ whole genome shotgun (WGS) entry which is preliminary data.</text>
</comment>
<dbReference type="Pfam" id="PF01915">
    <property type="entry name" value="Glyco_hydro_3_C"/>
    <property type="match status" value="1"/>
</dbReference>
<dbReference type="InterPro" id="IPR017853">
    <property type="entry name" value="GH"/>
</dbReference>
<gene>
    <name evidence="4" type="ORF">UAU_03637</name>
</gene>
<dbReference type="EMBL" id="AJAQ01000035">
    <property type="protein sequence ID" value="EOH91098.1"/>
    <property type="molecule type" value="Genomic_DNA"/>
</dbReference>
<dbReference type="InterPro" id="IPR013783">
    <property type="entry name" value="Ig-like_fold"/>
</dbReference>
<evidence type="ECO:0000256" key="1">
    <source>
        <dbReference type="ARBA" id="ARBA00005336"/>
    </source>
</evidence>
<protein>
    <recommendedName>
        <fullName evidence="3">Fibronectin type III-like domain-containing protein</fullName>
    </recommendedName>
</protein>
<reference evidence="4 5" key="1">
    <citation type="submission" date="2013-02" db="EMBL/GenBank/DDBJ databases">
        <title>The Genome Sequence of Enterococcus pallens BAA-351.</title>
        <authorList>
            <consortium name="The Broad Institute Genome Sequencing Platform"/>
            <consortium name="The Broad Institute Genome Sequencing Center for Infectious Disease"/>
            <person name="Earl A.M."/>
            <person name="Gilmore M.S."/>
            <person name="Lebreton F."/>
            <person name="Walker B."/>
            <person name="Young S.K."/>
            <person name="Zeng Q."/>
            <person name="Gargeya S."/>
            <person name="Fitzgerald M."/>
            <person name="Haas B."/>
            <person name="Abouelleil A."/>
            <person name="Alvarado L."/>
            <person name="Arachchi H.M."/>
            <person name="Berlin A.M."/>
            <person name="Chapman S.B."/>
            <person name="Dewar J."/>
            <person name="Goldberg J."/>
            <person name="Griggs A."/>
            <person name="Gujja S."/>
            <person name="Hansen M."/>
            <person name="Howarth C."/>
            <person name="Imamovic A."/>
            <person name="Larimer J."/>
            <person name="McCowan C."/>
            <person name="Murphy C."/>
            <person name="Neiman D."/>
            <person name="Pearson M."/>
            <person name="Priest M."/>
            <person name="Roberts A."/>
            <person name="Saif S."/>
            <person name="Shea T."/>
            <person name="Sisk P."/>
            <person name="Sykes S."/>
            <person name="Wortman J."/>
            <person name="Nusbaum C."/>
            <person name="Birren B."/>
        </authorList>
    </citation>
    <scope>NUCLEOTIDE SEQUENCE [LARGE SCALE GENOMIC DNA]</scope>
    <source>
        <strain evidence="4 5">ATCC BAA-351</strain>
    </source>
</reference>
<name>R2Q740_9ENTE</name>
<dbReference type="Gene3D" id="2.60.40.10">
    <property type="entry name" value="Immunoglobulins"/>
    <property type="match status" value="1"/>
</dbReference>
<dbReference type="InterPro" id="IPR036881">
    <property type="entry name" value="Glyco_hydro_3_C_sf"/>
</dbReference>
<dbReference type="RefSeq" id="WP_010758611.1">
    <property type="nucleotide sequence ID" value="NZ_ASWD01000004.1"/>
</dbReference>
<dbReference type="InterPro" id="IPR026891">
    <property type="entry name" value="Fn3-like"/>
</dbReference>
<dbReference type="GO" id="GO:0005975">
    <property type="term" value="P:carbohydrate metabolic process"/>
    <property type="evidence" value="ECO:0007669"/>
    <property type="project" value="InterPro"/>
</dbReference>
<evidence type="ECO:0000256" key="2">
    <source>
        <dbReference type="ARBA" id="ARBA00022801"/>
    </source>
</evidence>
<dbReference type="STRING" id="160454.RV10_GL001086"/>
<dbReference type="InterPro" id="IPR001764">
    <property type="entry name" value="Glyco_hydro_3_N"/>
</dbReference>
<dbReference type="InterPro" id="IPR036962">
    <property type="entry name" value="Glyco_hydro_3_N_sf"/>
</dbReference>
<proteinExistence type="inferred from homology"/>
<dbReference type="PRINTS" id="PR00133">
    <property type="entry name" value="GLHYDRLASE3"/>
</dbReference>
<dbReference type="NCBIfam" id="NF011678">
    <property type="entry name" value="PRK15098.1"/>
    <property type="match status" value="1"/>
</dbReference>
<dbReference type="PANTHER" id="PTHR42715">
    <property type="entry name" value="BETA-GLUCOSIDASE"/>
    <property type="match status" value="1"/>
</dbReference>
<evidence type="ECO:0000313" key="4">
    <source>
        <dbReference type="EMBL" id="EOH91098.1"/>
    </source>
</evidence>
<dbReference type="SMART" id="SM01217">
    <property type="entry name" value="Fn3_like"/>
    <property type="match status" value="1"/>
</dbReference>
<dbReference type="eggNOG" id="COG1472">
    <property type="taxonomic scope" value="Bacteria"/>
</dbReference>
<dbReference type="AlphaFoldDB" id="R2Q740"/>
<keyword evidence="2" id="KW-0378">Hydrolase</keyword>
<sequence length="749" mass="82730">MDSKELKALAASLSIEEKVGQLVQLTGDFFNTSEEIIVTGPMKKLGLDSEKYQLGDTGSILNIVNPQEIMAIQEKYLAQSAHKIPLLFMADIIYGYKTIFPIPLAQTCSWNFDLIKASAEVIAKECYEAGIHVTFAPMVDVVRDPRWGRVMESPGEDTLVAQRYSQTMVEGIQGKAPSIPKNKLAACVKHFAAYGAPRAGIEYGAVELSDDSLRNYYLPSYQAAIDAGVKLVMTAFNTLNGVPCTGNQWLNREILRKEFDFSGVLIADYAAVEELKNHGYTANDRESAKRAIESTLDIDMKTSVYANHLADLAKSDGSIMELLDEAALRVLTLKNELGLFEDPYRGLKDDKQPSSILSEEHRKLSQRLAEESTVLLKNDGVLPLKKGQRIGLIGPYSEEPSALGFWAITGDAKDTVTLAEGMKALENELDWEIQTAAGARTIEAVDVEKYGKYSEIITVDERSDQELLQEAAAVAENADILVLALGESVYQSGEAGSRVDPSLPKSQLNLIKQMKQFNKKIVLVVYAGRPLLLTEIADEVDAILYTWYPGTNGGKALANILSGQVNPSGKLSMTFPRAVGQIPLFYNTNSTGRSIDTNNPNHRFASRYIDESNDPLYCFGYGLSYTEFIYQDFQMDKTEIMPEETLTAAIKVRNAGSQAGQEIVQLYLHDIAASTVRPVKELKDFQKIALAAGEEKTVTFTITPAMLHYYTKNNCWESEAGEFELFIGKDASDHRFSAKFTLLAKESLC</sequence>
<evidence type="ECO:0000259" key="3">
    <source>
        <dbReference type="SMART" id="SM01217"/>
    </source>
</evidence>
<dbReference type="InterPro" id="IPR050288">
    <property type="entry name" value="Cellulose_deg_GH3"/>
</dbReference>
<dbReference type="Proteomes" id="UP000013782">
    <property type="component" value="Unassembled WGS sequence"/>
</dbReference>
<dbReference type="FunFam" id="2.60.40.10:FF:000495">
    <property type="entry name" value="Periplasmic beta-glucosidase"/>
    <property type="match status" value="1"/>
</dbReference>
<evidence type="ECO:0000313" key="5">
    <source>
        <dbReference type="Proteomes" id="UP000013782"/>
    </source>
</evidence>
<dbReference type="SUPFAM" id="SSF52279">
    <property type="entry name" value="Beta-D-glucan exohydrolase, C-terminal domain"/>
    <property type="match status" value="1"/>
</dbReference>
<keyword evidence="5" id="KW-1185">Reference proteome</keyword>
<dbReference type="PANTHER" id="PTHR42715:SF10">
    <property type="entry name" value="BETA-GLUCOSIDASE"/>
    <property type="match status" value="1"/>
</dbReference>
<accession>R2Q740</accession>